<evidence type="ECO:0000313" key="3">
    <source>
        <dbReference type="Proteomes" id="UP000246050"/>
    </source>
</evidence>
<accession>A0A317DM14</accession>
<dbReference type="AlphaFoldDB" id="A0A317DM14"/>
<organism evidence="2 3">
    <name type="scientific">Micromonospora sicca</name>
    <dbReference type="NCBI Taxonomy" id="2202420"/>
    <lineage>
        <taxon>Bacteria</taxon>
        <taxon>Bacillati</taxon>
        <taxon>Actinomycetota</taxon>
        <taxon>Actinomycetes</taxon>
        <taxon>Micromonosporales</taxon>
        <taxon>Micromonosporaceae</taxon>
        <taxon>Micromonospora</taxon>
    </lineage>
</organism>
<gene>
    <name evidence="2" type="ORF">DKT69_11505</name>
</gene>
<dbReference type="EMBL" id="QGKS01000187">
    <property type="protein sequence ID" value="PWR15374.1"/>
    <property type="molecule type" value="Genomic_DNA"/>
</dbReference>
<dbReference type="Proteomes" id="UP000246050">
    <property type="component" value="Unassembled WGS sequence"/>
</dbReference>
<evidence type="ECO:0000313" key="2">
    <source>
        <dbReference type="EMBL" id="PWR15374.1"/>
    </source>
</evidence>
<comment type="caution">
    <text evidence="2">The sequence shown here is derived from an EMBL/GenBank/DDBJ whole genome shotgun (WGS) entry which is preliminary data.</text>
</comment>
<name>A0A317DM14_9ACTN</name>
<feature type="region of interest" description="Disordered" evidence="1">
    <location>
        <begin position="1"/>
        <end position="83"/>
    </location>
</feature>
<feature type="compositionally biased region" description="Basic and acidic residues" evidence="1">
    <location>
        <begin position="1"/>
        <end position="18"/>
    </location>
</feature>
<sequence>MSSNGDRHAIRDPRRPVSDDINSISLWTSPCARRRSARKPPGDAHLGQAERPQGAAGQVAGQSPVGSEADMRHLLLGSRDPGH</sequence>
<proteinExistence type="predicted"/>
<protein>
    <submittedName>
        <fullName evidence="2">Uncharacterized protein</fullName>
    </submittedName>
</protein>
<evidence type="ECO:0000256" key="1">
    <source>
        <dbReference type="SAM" id="MobiDB-lite"/>
    </source>
</evidence>
<reference evidence="2 3" key="1">
    <citation type="submission" date="2018-05" db="EMBL/GenBank/DDBJ databases">
        <title>Micromonosporas from Atacama Desert.</title>
        <authorList>
            <person name="Carro L."/>
            <person name="Golinska P."/>
            <person name="Klenk H.-P."/>
            <person name="Goodfellow M."/>
        </authorList>
    </citation>
    <scope>NUCLEOTIDE SEQUENCE [LARGE SCALE GENOMIC DNA]</scope>
    <source>
        <strain evidence="2 3">4G51</strain>
    </source>
</reference>